<keyword evidence="3 10" id="KW-0540">Nuclease</keyword>
<evidence type="ECO:0000256" key="3">
    <source>
        <dbReference type="ARBA" id="ARBA00022722"/>
    </source>
</evidence>
<evidence type="ECO:0000256" key="6">
    <source>
        <dbReference type="ARBA" id="ARBA00022801"/>
    </source>
</evidence>
<evidence type="ECO:0000256" key="5">
    <source>
        <dbReference type="ARBA" id="ARBA00022759"/>
    </source>
</evidence>
<evidence type="ECO:0000259" key="12">
    <source>
        <dbReference type="SMART" id="SM00892"/>
    </source>
</evidence>
<protein>
    <recommendedName>
        <fullName evidence="10">Endonuclease</fullName>
        <ecNumber evidence="10">3.1.30.-</ecNumber>
    </recommendedName>
</protein>
<dbReference type="CDD" id="cd00091">
    <property type="entry name" value="NUC"/>
    <property type="match status" value="1"/>
</dbReference>
<keyword evidence="14" id="KW-1185">Reference proteome</keyword>
<feature type="domain" description="ENPP1-3/EXOG-like endonuclease/phosphodiesterase" evidence="11">
    <location>
        <begin position="61"/>
        <end position="253"/>
    </location>
</feature>
<sequence>MGPMKRKTVYTVLLLCCVVGFWVFDNFYTPDTYSDPSNAGLQTAIPGDFMPSSTTGDIVYHSHFALSYNESYEQAEWVAYSLKREHLTEDRRKRPYFVEDPKVRTKSADWRNYKGSGYDRGHLCPAGDRKFSEQAYNETFYTSNISPQDRAFNAGIWNRLEIQVRSWARRYGEVFVVAGGVLEEGLEEIGEEDVDVPRYYYKILARRESGSPKILAFLLPGEESKRPLAAFAVSVDEIEKRTGIDFFGQLPDGQEEELESRADTAGWKF</sequence>
<dbReference type="EC" id="3.1.30.-" evidence="10"/>
<dbReference type="InterPro" id="IPR018524">
    <property type="entry name" value="DNA/RNA_endonuclease_AS"/>
</dbReference>
<dbReference type="SUPFAM" id="SSF54060">
    <property type="entry name" value="His-Me finger endonucleases"/>
    <property type="match status" value="1"/>
</dbReference>
<feature type="active site" description="Proton acceptor" evidence="8">
    <location>
        <position position="122"/>
    </location>
</feature>
<dbReference type="GO" id="GO:0016787">
    <property type="term" value="F:hydrolase activity"/>
    <property type="evidence" value="ECO:0007669"/>
    <property type="project" value="UniProtKB-KW"/>
</dbReference>
<dbReference type="GO" id="GO:0004519">
    <property type="term" value="F:endonuclease activity"/>
    <property type="evidence" value="ECO:0007669"/>
    <property type="project" value="UniProtKB-UniRule"/>
</dbReference>
<reference evidence="14" key="1">
    <citation type="submission" date="2016-11" db="EMBL/GenBank/DDBJ databases">
        <authorList>
            <person name="Varghese N."/>
            <person name="Submissions S."/>
        </authorList>
    </citation>
    <scope>NUCLEOTIDE SEQUENCE [LARGE SCALE GENOMIC DNA]</scope>
    <source>
        <strain evidence="14">DSM 19858</strain>
    </source>
</reference>
<evidence type="ECO:0000256" key="9">
    <source>
        <dbReference type="PIRSR" id="PIRSR640255-2"/>
    </source>
</evidence>
<comment type="similarity">
    <text evidence="2 10">Belongs to the DNA/RNA non-specific endonuclease family.</text>
</comment>
<evidence type="ECO:0000313" key="14">
    <source>
        <dbReference type="Proteomes" id="UP000184543"/>
    </source>
</evidence>
<evidence type="ECO:0000256" key="4">
    <source>
        <dbReference type="ARBA" id="ARBA00022723"/>
    </source>
</evidence>
<dbReference type="Proteomes" id="UP000184543">
    <property type="component" value="Unassembled WGS sequence"/>
</dbReference>
<dbReference type="InterPro" id="IPR020821">
    <property type="entry name" value="ENPP1-3/EXOG-like_nuc-like"/>
</dbReference>
<dbReference type="EMBL" id="FQYU01000001">
    <property type="protein sequence ID" value="SHI68494.1"/>
    <property type="molecule type" value="Genomic_DNA"/>
</dbReference>
<dbReference type="SMART" id="SM00477">
    <property type="entry name" value="NUC"/>
    <property type="match status" value="1"/>
</dbReference>
<dbReference type="GO" id="GO:0003676">
    <property type="term" value="F:nucleic acid binding"/>
    <property type="evidence" value="ECO:0007669"/>
    <property type="project" value="InterPro"/>
</dbReference>
<evidence type="ECO:0000256" key="7">
    <source>
        <dbReference type="ARBA" id="ARBA00022842"/>
    </source>
</evidence>
<comment type="cofactor">
    <cofactor evidence="1 10">
        <name>Mg(2+)</name>
        <dbReference type="ChEBI" id="CHEBI:18420"/>
    </cofactor>
</comment>
<keyword evidence="4 9" id="KW-0479">Metal-binding</keyword>
<dbReference type="PANTHER" id="PTHR13966:SF5">
    <property type="entry name" value="ENDONUCLEASE G, MITOCHONDRIAL"/>
    <property type="match status" value="1"/>
</dbReference>
<dbReference type="AlphaFoldDB" id="A0A1M6D5V0"/>
<dbReference type="STRING" id="192903.SAMN04488513_101988"/>
<dbReference type="InterPro" id="IPR040255">
    <property type="entry name" value="Non-specific_endonuclease"/>
</dbReference>
<dbReference type="InterPro" id="IPR001604">
    <property type="entry name" value="Endo_G_ENPP1-like_dom"/>
</dbReference>
<evidence type="ECO:0000259" key="11">
    <source>
        <dbReference type="SMART" id="SM00477"/>
    </source>
</evidence>
<dbReference type="InterPro" id="IPR044925">
    <property type="entry name" value="His-Me_finger_sf"/>
</dbReference>
<keyword evidence="5 10" id="KW-0255">Endonuclease</keyword>
<dbReference type="InterPro" id="IPR044929">
    <property type="entry name" value="DNA/RNA_non-sp_Endonuclease_sf"/>
</dbReference>
<name>A0A1M6D5V0_9FLAO</name>
<accession>A0A1M6D5V0</accession>
<dbReference type="PROSITE" id="PS01070">
    <property type="entry name" value="NUCLEASE_NON_SPEC"/>
    <property type="match status" value="1"/>
</dbReference>
<evidence type="ECO:0000256" key="8">
    <source>
        <dbReference type="PIRSR" id="PIRSR640255-1"/>
    </source>
</evidence>
<evidence type="ECO:0000256" key="10">
    <source>
        <dbReference type="RuleBase" id="RU366055"/>
    </source>
</evidence>
<dbReference type="Pfam" id="PF01223">
    <property type="entry name" value="Endonuclease_NS"/>
    <property type="match status" value="1"/>
</dbReference>
<dbReference type="PANTHER" id="PTHR13966">
    <property type="entry name" value="ENDONUCLEASE RELATED"/>
    <property type="match status" value="1"/>
</dbReference>
<keyword evidence="6 10" id="KW-0378">Hydrolase</keyword>
<evidence type="ECO:0000256" key="2">
    <source>
        <dbReference type="ARBA" id="ARBA00010052"/>
    </source>
</evidence>
<dbReference type="SMART" id="SM00892">
    <property type="entry name" value="Endonuclease_NS"/>
    <property type="match status" value="1"/>
</dbReference>
<proteinExistence type="inferred from homology"/>
<organism evidence="13 14">
    <name type="scientific">Pseudozobellia thermophila</name>
    <dbReference type="NCBI Taxonomy" id="192903"/>
    <lineage>
        <taxon>Bacteria</taxon>
        <taxon>Pseudomonadati</taxon>
        <taxon>Bacteroidota</taxon>
        <taxon>Flavobacteriia</taxon>
        <taxon>Flavobacteriales</taxon>
        <taxon>Flavobacteriaceae</taxon>
        <taxon>Pseudozobellia</taxon>
    </lineage>
</organism>
<evidence type="ECO:0000313" key="13">
    <source>
        <dbReference type="EMBL" id="SHI68494.1"/>
    </source>
</evidence>
<keyword evidence="7" id="KW-0460">Magnesium</keyword>
<feature type="binding site" evidence="9">
    <location>
        <position position="153"/>
    </location>
    <ligand>
        <name>Mg(2+)</name>
        <dbReference type="ChEBI" id="CHEBI:18420"/>
        <note>catalytic</note>
    </ligand>
</feature>
<dbReference type="GO" id="GO:0046872">
    <property type="term" value="F:metal ion binding"/>
    <property type="evidence" value="ECO:0007669"/>
    <property type="project" value="UniProtKB-KW"/>
</dbReference>
<feature type="domain" description="DNA/RNA non-specific endonuclease/pyrophosphatase/phosphodiesterase" evidence="12">
    <location>
        <begin position="60"/>
        <end position="253"/>
    </location>
</feature>
<gene>
    <name evidence="13" type="ORF">SAMN04488513_101988</name>
</gene>
<dbReference type="Gene3D" id="3.40.570.10">
    <property type="entry name" value="Extracellular Endonuclease, subunit A"/>
    <property type="match status" value="1"/>
</dbReference>
<evidence type="ECO:0000256" key="1">
    <source>
        <dbReference type="ARBA" id="ARBA00001946"/>
    </source>
</evidence>